<feature type="compositionally biased region" description="Polar residues" evidence="1">
    <location>
        <begin position="34"/>
        <end position="50"/>
    </location>
</feature>
<dbReference type="Proteomes" id="UP000596660">
    <property type="component" value="Unplaced"/>
</dbReference>
<accession>A0A803MJW7</accession>
<evidence type="ECO:0000256" key="1">
    <source>
        <dbReference type="SAM" id="MobiDB-lite"/>
    </source>
</evidence>
<dbReference type="EnsemblPlants" id="AUR62030700-RA">
    <property type="protein sequence ID" value="AUR62030700-RA:cds"/>
    <property type="gene ID" value="AUR62030700"/>
</dbReference>
<protein>
    <submittedName>
        <fullName evidence="2">Uncharacterized protein</fullName>
    </submittedName>
</protein>
<proteinExistence type="predicted"/>
<feature type="region of interest" description="Disordered" evidence="1">
    <location>
        <begin position="1"/>
        <end position="50"/>
    </location>
</feature>
<organism evidence="2 3">
    <name type="scientific">Chenopodium quinoa</name>
    <name type="common">Quinoa</name>
    <dbReference type="NCBI Taxonomy" id="63459"/>
    <lineage>
        <taxon>Eukaryota</taxon>
        <taxon>Viridiplantae</taxon>
        <taxon>Streptophyta</taxon>
        <taxon>Embryophyta</taxon>
        <taxon>Tracheophyta</taxon>
        <taxon>Spermatophyta</taxon>
        <taxon>Magnoliopsida</taxon>
        <taxon>eudicotyledons</taxon>
        <taxon>Gunneridae</taxon>
        <taxon>Pentapetalae</taxon>
        <taxon>Caryophyllales</taxon>
        <taxon>Chenopodiaceae</taxon>
        <taxon>Chenopodioideae</taxon>
        <taxon>Atripliceae</taxon>
        <taxon>Chenopodium</taxon>
    </lineage>
</organism>
<dbReference type="PANTHER" id="PTHR33710">
    <property type="entry name" value="BNAC02G09200D PROTEIN"/>
    <property type="match status" value="1"/>
</dbReference>
<dbReference type="Gene3D" id="3.60.10.10">
    <property type="entry name" value="Endonuclease/exonuclease/phosphatase"/>
    <property type="match status" value="1"/>
</dbReference>
<dbReference type="AlphaFoldDB" id="A0A803MJW7"/>
<evidence type="ECO:0000313" key="3">
    <source>
        <dbReference type="Proteomes" id="UP000596660"/>
    </source>
</evidence>
<name>A0A803MJW7_CHEQI</name>
<dbReference type="InterPro" id="IPR036691">
    <property type="entry name" value="Endo/exonu/phosph_ase_sf"/>
</dbReference>
<sequence length="223" mass="24105">MGRKKKANPMVNSLNHGKSPQVSSAVVVPHDSQGKGNNMEPSSSSTVPLANTTSWEDPEPMVIADPLMVHPSASLVPVRLVEVIQQLNAALMSSIQKDVSEIAGNPNSSLSRIVNRKLNVGNEGSEQPGNNESWAISGVAWLMSGDFNVVLHSNDRVNGNAVSNAETVDFDHFLTSTGLAELQSVGHYFSWTSKGLGNSRIMSRIDRALENACWMHEMENIKS</sequence>
<dbReference type="PANTHER" id="PTHR33710:SF80">
    <property type="entry name" value="ENDONUCLEASE_EXONUCLEASE_PHOSPHATASE"/>
    <property type="match status" value="1"/>
</dbReference>
<reference evidence="2" key="1">
    <citation type="journal article" date="2017" name="Nature">
        <title>The genome of Chenopodium quinoa.</title>
        <authorList>
            <person name="Jarvis D.E."/>
            <person name="Ho Y.S."/>
            <person name="Lightfoot D.J."/>
            <person name="Schmoeckel S.M."/>
            <person name="Li B."/>
            <person name="Borm T.J.A."/>
            <person name="Ohyanagi H."/>
            <person name="Mineta K."/>
            <person name="Michell C.T."/>
            <person name="Saber N."/>
            <person name="Kharbatia N.M."/>
            <person name="Rupper R.R."/>
            <person name="Sharp A.R."/>
            <person name="Dally N."/>
            <person name="Boughton B.A."/>
            <person name="Woo Y.H."/>
            <person name="Gao G."/>
            <person name="Schijlen E.G.W.M."/>
            <person name="Guo X."/>
            <person name="Momin A.A."/>
            <person name="Negrao S."/>
            <person name="Al-Babili S."/>
            <person name="Gehring C."/>
            <person name="Roessner U."/>
            <person name="Jung C."/>
            <person name="Murphy K."/>
            <person name="Arold S.T."/>
            <person name="Gojobori T."/>
            <person name="van der Linden C.G."/>
            <person name="van Loo E.N."/>
            <person name="Jellen E.N."/>
            <person name="Maughan P.J."/>
            <person name="Tester M."/>
        </authorList>
    </citation>
    <scope>NUCLEOTIDE SEQUENCE [LARGE SCALE GENOMIC DNA]</scope>
    <source>
        <strain evidence="2">cv. PI 614886</strain>
    </source>
</reference>
<dbReference type="SUPFAM" id="SSF56219">
    <property type="entry name" value="DNase I-like"/>
    <property type="match status" value="1"/>
</dbReference>
<evidence type="ECO:0000313" key="2">
    <source>
        <dbReference type="EnsemblPlants" id="AUR62030700-RA:cds"/>
    </source>
</evidence>
<feature type="compositionally biased region" description="Polar residues" evidence="1">
    <location>
        <begin position="10"/>
        <end position="24"/>
    </location>
</feature>
<dbReference type="Gramene" id="AUR62030700-RA">
    <property type="protein sequence ID" value="AUR62030700-RA:cds"/>
    <property type="gene ID" value="AUR62030700"/>
</dbReference>
<reference evidence="2" key="2">
    <citation type="submission" date="2021-03" db="UniProtKB">
        <authorList>
            <consortium name="EnsemblPlants"/>
        </authorList>
    </citation>
    <scope>IDENTIFICATION</scope>
</reference>
<keyword evidence="3" id="KW-1185">Reference proteome</keyword>